<dbReference type="Proteomes" id="UP000039541">
    <property type="component" value="Unassembled WGS sequence"/>
</dbReference>
<reference evidence="1 2" key="1">
    <citation type="submission" date="2015-03" db="EMBL/GenBank/DDBJ databases">
        <authorList>
            <consortium name="Pathogen Informatics"/>
        </authorList>
    </citation>
    <scope>NUCLEOTIDE SEQUENCE [LARGE SCALE GENOMIC DNA]</scope>
    <source>
        <strain evidence="1 2">3476</strain>
    </source>
</reference>
<evidence type="ECO:0000313" key="2">
    <source>
        <dbReference type="Proteomes" id="UP000039541"/>
    </source>
</evidence>
<dbReference type="EMBL" id="CQPC01000170">
    <property type="protein sequence ID" value="CNV34089.1"/>
    <property type="molecule type" value="Genomic_DNA"/>
</dbReference>
<protein>
    <submittedName>
        <fullName evidence="1">Uncharacterized protein</fullName>
    </submittedName>
</protein>
<proteinExistence type="predicted"/>
<sequence length="37" mass="4504">MYQVAHIKHWRALFDDSLLYVTRVKVHQRHASIFHLS</sequence>
<organism evidence="1 2">
    <name type="scientific">Salmonella enterica subsp. enterica serovar Bovismorbificans</name>
    <dbReference type="NCBI Taxonomy" id="58097"/>
    <lineage>
        <taxon>Bacteria</taxon>
        <taxon>Pseudomonadati</taxon>
        <taxon>Pseudomonadota</taxon>
        <taxon>Gammaproteobacteria</taxon>
        <taxon>Enterobacterales</taxon>
        <taxon>Enterobacteriaceae</taxon>
        <taxon>Salmonella</taxon>
    </lineage>
</organism>
<accession>A0A655ETU7</accession>
<name>A0A655ETU7_SALET</name>
<gene>
    <name evidence="1" type="ORF">ERS008202_05027</name>
</gene>
<dbReference type="AlphaFoldDB" id="A0A655ETU7"/>
<evidence type="ECO:0000313" key="1">
    <source>
        <dbReference type="EMBL" id="CNV34089.1"/>
    </source>
</evidence>